<keyword evidence="6 8" id="KW-0472">Membrane</keyword>
<sequence>MNLNYTFLIALALSLDAFGVSISIGINKALIIKDKILFAISFGFFQFFCSLLGACLGFIFNTYITAIPNIIGGGIIVVVGVIMIKDGFENKDKKLHLNKIVYIILGISVSIDAFVIGFTGFNNIINFTEVFLQTIFIGLITLIVASMAFIISSYLSKINVIAKYADFMGGIILIFFGIKMMVFF</sequence>
<dbReference type="OrthoDB" id="1679700at2"/>
<comment type="subcellular location">
    <subcellularLocation>
        <location evidence="8">Cell membrane</location>
        <topology evidence="8">Multi-pass membrane protein</topology>
    </subcellularLocation>
</comment>
<feature type="transmembrane region" description="Helical" evidence="8">
    <location>
        <begin position="6"/>
        <end position="24"/>
    </location>
</feature>
<evidence type="ECO:0000256" key="3">
    <source>
        <dbReference type="ARBA" id="ARBA00022692"/>
    </source>
</evidence>
<evidence type="ECO:0000256" key="8">
    <source>
        <dbReference type="HAMAP-Rule" id="MF_01521"/>
    </source>
</evidence>
<protein>
    <recommendedName>
        <fullName evidence="8">Putative manganese efflux pump MntP</fullName>
    </recommendedName>
</protein>
<keyword evidence="4 8" id="KW-1133">Transmembrane helix</keyword>
<dbReference type="RefSeq" id="WP_084116417.1">
    <property type="nucleotide sequence ID" value="NZ_FWXH01000010.1"/>
</dbReference>
<dbReference type="EMBL" id="FWXH01000010">
    <property type="protein sequence ID" value="SMC25833.1"/>
    <property type="molecule type" value="Genomic_DNA"/>
</dbReference>
<keyword evidence="2 8" id="KW-1003">Cell membrane</keyword>
<evidence type="ECO:0000313" key="9">
    <source>
        <dbReference type="EMBL" id="SMC25833.1"/>
    </source>
</evidence>
<accession>A0A1W1XPD7</accession>
<keyword evidence="10" id="KW-1185">Reference proteome</keyword>
<evidence type="ECO:0000256" key="5">
    <source>
        <dbReference type="ARBA" id="ARBA00023065"/>
    </source>
</evidence>
<feature type="transmembrane region" description="Helical" evidence="8">
    <location>
        <begin position="66"/>
        <end position="88"/>
    </location>
</feature>
<evidence type="ECO:0000256" key="4">
    <source>
        <dbReference type="ARBA" id="ARBA00022989"/>
    </source>
</evidence>
<dbReference type="GO" id="GO:0005384">
    <property type="term" value="F:manganese ion transmembrane transporter activity"/>
    <property type="evidence" value="ECO:0007669"/>
    <property type="project" value="UniProtKB-UniRule"/>
</dbReference>
<feature type="transmembrane region" description="Helical" evidence="8">
    <location>
        <begin position="130"/>
        <end position="152"/>
    </location>
</feature>
<evidence type="ECO:0000256" key="6">
    <source>
        <dbReference type="ARBA" id="ARBA00023136"/>
    </source>
</evidence>
<dbReference type="PANTHER" id="PTHR35529">
    <property type="entry name" value="MANGANESE EFFLUX PUMP MNTP-RELATED"/>
    <property type="match status" value="1"/>
</dbReference>
<dbReference type="Pfam" id="PF02659">
    <property type="entry name" value="Mntp"/>
    <property type="match status" value="1"/>
</dbReference>
<evidence type="ECO:0000256" key="2">
    <source>
        <dbReference type="ARBA" id="ARBA00022475"/>
    </source>
</evidence>
<dbReference type="PANTHER" id="PTHR35529:SF1">
    <property type="entry name" value="MANGANESE EFFLUX PUMP MNTP-RELATED"/>
    <property type="match status" value="1"/>
</dbReference>
<evidence type="ECO:0000313" key="10">
    <source>
        <dbReference type="Proteomes" id="UP000192468"/>
    </source>
</evidence>
<evidence type="ECO:0000256" key="1">
    <source>
        <dbReference type="ARBA" id="ARBA00022448"/>
    </source>
</evidence>
<feature type="transmembrane region" description="Helical" evidence="8">
    <location>
        <begin position="36"/>
        <end position="60"/>
    </location>
</feature>
<dbReference type="InterPro" id="IPR003810">
    <property type="entry name" value="Mntp/YtaF"/>
</dbReference>
<comment type="similarity">
    <text evidence="8">Belongs to the MntP (TC 9.B.29) family.</text>
</comment>
<keyword evidence="7 8" id="KW-0464">Manganese</keyword>
<dbReference type="InterPro" id="IPR022929">
    <property type="entry name" value="Put_MntP"/>
</dbReference>
<keyword evidence="5 8" id="KW-0406">Ion transport</keyword>
<organism evidence="9 10">
    <name type="scientific">Clostridium acidisoli DSM 12555</name>
    <dbReference type="NCBI Taxonomy" id="1121291"/>
    <lineage>
        <taxon>Bacteria</taxon>
        <taxon>Bacillati</taxon>
        <taxon>Bacillota</taxon>
        <taxon>Clostridia</taxon>
        <taxon>Eubacteriales</taxon>
        <taxon>Clostridiaceae</taxon>
        <taxon>Clostridium</taxon>
    </lineage>
</organism>
<feature type="transmembrane region" description="Helical" evidence="8">
    <location>
        <begin position="164"/>
        <end position="183"/>
    </location>
</feature>
<gene>
    <name evidence="8" type="primary">mntP</name>
    <name evidence="9" type="ORF">SAMN02745134_02594</name>
</gene>
<proteinExistence type="inferred from homology"/>
<dbReference type="GO" id="GO:0005886">
    <property type="term" value="C:plasma membrane"/>
    <property type="evidence" value="ECO:0007669"/>
    <property type="project" value="UniProtKB-SubCell"/>
</dbReference>
<reference evidence="9 10" key="1">
    <citation type="submission" date="2017-04" db="EMBL/GenBank/DDBJ databases">
        <authorList>
            <person name="Afonso C.L."/>
            <person name="Miller P.J."/>
            <person name="Scott M.A."/>
            <person name="Spackman E."/>
            <person name="Goraichik I."/>
            <person name="Dimitrov K.M."/>
            <person name="Suarez D.L."/>
            <person name="Swayne D.E."/>
        </authorList>
    </citation>
    <scope>NUCLEOTIDE SEQUENCE [LARGE SCALE GENOMIC DNA]</scope>
    <source>
        <strain evidence="9 10">DSM 12555</strain>
    </source>
</reference>
<evidence type="ECO:0000256" key="7">
    <source>
        <dbReference type="ARBA" id="ARBA00023211"/>
    </source>
</evidence>
<dbReference type="HAMAP" id="MF_01521">
    <property type="entry name" value="MntP_pump"/>
    <property type="match status" value="1"/>
</dbReference>
<keyword evidence="3 8" id="KW-0812">Transmembrane</keyword>
<feature type="transmembrane region" description="Helical" evidence="8">
    <location>
        <begin position="100"/>
        <end position="118"/>
    </location>
</feature>
<comment type="function">
    <text evidence="8">Probably functions as a manganese efflux pump.</text>
</comment>
<keyword evidence="1 8" id="KW-0813">Transport</keyword>
<dbReference type="STRING" id="1121291.SAMN02745134_02594"/>
<name>A0A1W1XPD7_9CLOT</name>
<dbReference type="AlphaFoldDB" id="A0A1W1XPD7"/>
<dbReference type="Proteomes" id="UP000192468">
    <property type="component" value="Unassembled WGS sequence"/>
</dbReference>